<name>A0A1G9WSZ3_9BACI</name>
<dbReference type="STRING" id="237069.SAMN05216498_0866"/>
<feature type="binding site" evidence="4">
    <location>
        <position position="53"/>
    </location>
    <ligand>
        <name>S-adenosyl-L-methionine</name>
        <dbReference type="ChEBI" id="CHEBI:59789"/>
    </ligand>
</feature>
<dbReference type="EMBL" id="FNIG01000001">
    <property type="protein sequence ID" value="SDM87233.1"/>
    <property type="molecule type" value="Genomic_DNA"/>
</dbReference>
<dbReference type="GO" id="GO:0008757">
    <property type="term" value="F:S-adenosylmethionine-dependent methyltransferase activity"/>
    <property type="evidence" value="ECO:0007669"/>
    <property type="project" value="UniProtKB-UniRule"/>
</dbReference>
<keyword evidence="7" id="KW-1185">Reference proteome</keyword>
<feature type="binding site" evidence="4">
    <location>
        <position position="96"/>
    </location>
    <ligand>
        <name>S-adenosyl-L-methionine</name>
        <dbReference type="ChEBI" id="CHEBI:59789"/>
    </ligand>
</feature>
<reference evidence="6 7" key="1">
    <citation type="submission" date="2016-10" db="EMBL/GenBank/DDBJ databases">
        <authorList>
            <person name="de Groot N.N."/>
        </authorList>
    </citation>
    <scope>NUCLEOTIDE SEQUENCE [LARGE SCALE GENOMIC DNA]</scope>
    <source>
        <strain evidence="6 7">CGMCC 1.3442</strain>
    </source>
</reference>
<dbReference type="Pfam" id="PF13649">
    <property type="entry name" value="Methyltransf_25"/>
    <property type="match status" value="1"/>
</dbReference>
<evidence type="ECO:0000256" key="2">
    <source>
        <dbReference type="ARBA" id="ARBA00022679"/>
    </source>
</evidence>
<comment type="similarity">
    <text evidence="4">Belongs to the methyltransferase superfamily. YrrT family.</text>
</comment>
<feature type="binding site" evidence="4">
    <location>
        <position position="74"/>
    </location>
    <ligand>
        <name>S-adenosyl-L-methionine</name>
        <dbReference type="ChEBI" id="CHEBI:59789"/>
    </ligand>
</feature>
<dbReference type="PANTHER" id="PTHR43861">
    <property type="entry name" value="TRANS-ACONITATE 2-METHYLTRANSFERASE-RELATED"/>
    <property type="match status" value="1"/>
</dbReference>
<evidence type="ECO:0000256" key="4">
    <source>
        <dbReference type="HAMAP-Rule" id="MF_02100"/>
    </source>
</evidence>
<dbReference type="Proteomes" id="UP000199334">
    <property type="component" value="Unassembled WGS sequence"/>
</dbReference>
<keyword evidence="1 4" id="KW-0489">Methyltransferase</keyword>
<dbReference type="EC" id="2.1.1.-" evidence="4"/>
<dbReference type="AlphaFoldDB" id="A0A1G9WSZ3"/>
<comment type="function">
    <text evidence="4">Could be a S-adenosyl-L-methionine-dependent methyltransferase.</text>
</comment>
<dbReference type="InterPro" id="IPR029063">
    <property type="entry name" value="SAM-dependent_MTases_sf"/>
</dbReference>
<dbReference type="RefSeq" id="WP_093855367.1">
    <property type="nucleotide sequence ID" value="NZ_BJVZ01000018.1"/>
</dbReference>
<keyword evidence="2 4" id="KW-0808">Transferase</keyword>
<organism evidence="6 7">
    <name type="scientific">Tenuibacillus multivorans</name>
    <dbReference type="NCBI Taxonomy" id="237069"/>
    <lineage>
        <taxon>Bacteria</taxon>
        <taxon>Bacillati</taxon>
        <taxon>Bacillota</taxon>
        <taxon>Bacilli</taxon>
        <taxon>Bacillales</taxon>
        <taxon>Bacillaceae</taxon>
        <taxon>Tenuibacillus</taxon>
    </lineage>
</organism>
<dbReference type="InterPro" id="IPR041698">
    <property type="entry name" value="Methyltransf_25"/>
</dbReference>
<evidence type="ECO:0000256" key="1">
    <source>
        <dbReference type="ARBA" id="ARBA00022603"/>
    </source>
</evidence>
<gene>
    <name evidence="6" type="ORF">SAMN05216498_0866</name>
</gene>
<dbReference type="GO" id="GO:0032259">
    <property type="term" value="P:methylation"/>
    <property type="evidence" value="ECO:0007669"/>
    <property type="project" value="UniProtKB-KW"/>
</dbReference>
<dbReference type="CDD" id="cd02440">
    <property type="entry name" value="AdoMet_MTases"/>
    <property type="match status" value="1"/>
</dbReference>
<evidence type="ECO:0000313" key="7">
    <source>
        <dbReference type="Proteomes" id="UP000199334"/>
    </source>
</evidence>
<dbReference type="HAMAP" id="MF_02100">
    <property type="entry name" value="Methyltr_YrrT"/>
    <property type="match status" value="1"/>
</dbReference>
<keyword evidence="3 4" id="KW-0949">S-adenosyl-L-methionine</keyword>
<feature type="domain" description="Methyltransferase" evidence="5">
    <location>
        <begin position="51"/>
        <end position="138"/>
    </location>
</feature>
<evidence type="ECO:0000256" key="3">
    <source>
        <dbReference type="ARBA" id="ARBA00022691"/>
    </source>
</evidence>
<dbReference type="InterPro" id="IPR023553">
    <property type="entry name" value="Uncharacterised_MeTfrase_YrrT"/>
</dbReference>
<dbReference type="SUPFAM" id="SSF53335">
    <property type="entry name" value="S-adenosyl-L-methionine-dependent methyltransferases"/>
    <property type="match status" value="1"/>
</dbReference>
<dbReference type="OrthoDB" id="465705at2"/>
<protein>
    <recommendedName>
        <fullName evidence="4">Uncharacterized methyltransferase SAMN05216498_0866</fullName>
        <ecNumber evidence="4">2.1.1.-</ecNumber>
    </recommendedName>
</protein>
<proteinExistence type="inferred from homology"/>
<evidence type="ECO:0000259" key="5">
    <source>
        <dbReference type="Pfam" id="PF13649"/>
    </source>
</evidence>
<evidence type="ECO:0000313" key="6">
    <source>
        <dbReference type="EMBL" id="SDM87233.1"/>
    </source>
</evidence>
<sequence length="210" mass="24387">MGREFMHIFDEWADTYQDAVSGQQIEYRSVFEHYEEILDAVADRVSGKTIEFGVGTGNLFEKLLNKQIDVIGIEPNERMLEIAKSRFPNTKMVDGDFLNFPKTENVHNIVSSYAFHHLTDDEKSQAFELYHHLLVDDGEVIFADTLFKDDTHHQRAIDDAKEKGFSNLAQDLMREYYTTLPKMEDIITKAGFQVSFKQLNDFVWLIHAKK</sequence>
<dbReference type="Gene3D" id="3.40.50.150">
    <property type="entry name" value="Vaccinia Virus protein VP39"/>
    <property type="match status" value="1"/>
</dbReference>
<accession>A0A1G9WSZ3</accession>